<dbReference type="EMBL" id="GEGO01002239">
    <property type="protein sequence ID" value="JAR93165.1"/>
    <property type="molecule type" value="Transcribed_RNA"/>
</dbReference>
<dbReference type="AlphaFoldDB" id="A0A147BRZ8"/>
<evidence type="ECO:0000313" key="2">
    <source>
        <dbReference type="EMBL" id="JAR93165.1"/>
    </source>
</evidence>
<keyword evidence="1" id="KW-0732">Signal</keyword>
<protein>
    <submittedName>
        <fullName evidence="2">Putative secreted protein</fullName>
    </submittedName>
</protein>
<evidence type="ECO:0000256" key="1">
    <source>
        <dbReference type="SAM" id="SignalP"/>
    </source>
</evidence>
<feature type="chain" id="PRO_5007542805" evidence="1">
    <location>
        <begin position="20"/>
        <end position="108"/>
    </location>
</feature>
<feature type="signal peptide" evidence="1">
    <location>
        <begin position="1"/>
        <end position="19"/>
    </location>
</feature>
<sequence>MRLSLWLLVRFSSFICCVSRVGFCKKWILFLHELSNKMRPSQKNLPLCFDAKLRGGLRLNLRTTMFSVPLCSLMYWVSESRNNRVFFSPQIGGFQAWVCRVPLVDLPN</sequence>
<name>A0A147BRZ8_IXORI</name>
<reference evidence="2" key="1">
    <citation type="journal article" date="2018" name="PLoS Negl. Trop. Dis.">
        <title>Sialome diversity of ticks revealed by RNAseq of single tick salivary glands.</title>
        <authorList>
            <person name="Perner J."/>
            <person name="Kropackova S."/>
            <person name="Kopacek P."/>
            <person name="Ribeiro J.M."/>
        </authorList>
    </citation>
    <scope>NUCLEOTIDE SEQUENCE</scope>
    <source>
        <strain evidence="2">Siblings of single egg batch collected in Ceske Budejovice</strain>
        <tissue evidence="2">Salivary glands</tissue>
    </source>
</reference>
<organism evidence="2">
    <name type="scientific">Ixodes ricinus</name>
    <name type="common">Common tick</name>
    <name type="synonym">Acarus ricinus</name>
    <dbReference type="NCBI Taxonomy" id="34613"/>
    <lineage>
        <taxon>Eukaryota</taxon>
        <taxon>Metazoa</taxon>
        <taxon>Ecdysozoa</taxon>
        <taxon>Arthropoda</taxon>
        <taxon>Chelicerata</taxon>
        <taxon>Arachnida</taxon>
        <taxon>Acari</taxon>
        <taxon>Parasitiformes</taxon>
        <taxon>Ixodida</taxon>
        <taxon>Ixodoidea</taxon>
        <taxon>Ixodidae</taxon>
        <taxon>Ixodinae</taxon>
        <taxon>Ixodes</taxon>
    </lineage>
</organism>
<proteinExistence type="predicted"/>
<accession>A0A147BRZ8</accession>